<keyword evidence="1" id="KW-0028">Amino-acid biosynthesis</keyword>
<dbReference type="Gene3D" id="3.40.50.300">
    <property type="entry name" value="P-loop containing nucleotide triphosphate hydrolases"/>
    <property type="match status" value="1"/>
</dbReference>
<dbReference type="GO" id="GO:0009073">
    <property type="term" value="P:aromatic amino acid family biosynthetic process"/>
    <property type="evidence" value="ECO:0007669"/>
    <property type="project" value="UniProtKB-KW"/>
</dbReference>
<accession>X1R502</accession>
<gene>
    <name evidence="3" type="ORF">S12H4_25608</name>
</gene>
<evidence type="ECO:0000313" key="3">
    <source>
        <dbReference type="EMBL" id="GAI75827.1"/>
    </source>
</evidence>
<dbReference type="SUPFAM" id="SSF52540">
    <property type="entry name" value="P-loop containing nucleoside triphosphate hydrolases"/>
    <property type="match status" value="1"/>
</dbReference>
<sequence length="61" mass="6969">FMGTGKSQIGKRLAKELRMSYLDTDEPVEKRAKDSISAIFKKRGEKYFCRLGLGQAKPELF</sequence>
<proteinExistence type="predicted"/>
<feature type="non-terminal residue" evidence="3">
    <location>
        <position position="1"/>
    </location>
</feature>
<dbReference type="GO" id="GO:0004765">
    <property type="term" value="F:shikimate kinase activity"/>
    <property type="evidence" value="ECO:0007669"/>
    <property type="project" value="TreeGrafter"/>
</dbReference>
<dbReference type="EMBL" id="BARW01014446">
    <property type="protein sequence ID" value="GAI75827.1"/>
    <property type="molecule type" value="Genomic_DNA"/>
</dbReference>
<dbReference type="GO" id="GO:0008652">
    <property type="term" value="P:amino acid biosynthetic process"/>
    <property type="evidence" value="ECO:0007669"/>
    <property type="project" value="UniProtKB-KW"/>
</dbReference>
<organism evidence="3">
    <name type="scientific">marine sediment metagenome</name>
    <dbReference type="NCBI Taxonomy" id="412755"/>
    <lineage>
        <taxon>unclassified sequences</taxon>
        <taxon>metagenomes</taxon>
        <taxon>ecological metagenomes</taxon>
    </lineage>
</organism>
<dbReference type="AlphaFoldDB" id="X1R502"/>
<dbReference type="InterPro" id="IPR027417">
    <property type="entry name" value="P-loop_NTPase"/>
</dbReference>
<evidence type="ECO:0000256" key="1">
    <source>
        <dbReference type="ARBA" id="ARBA00022605"/>
    </source>
</evidence>
<dbReference type="Pfam" id="PF01202">
    <property type="entry name" value="SKI"/>
    <property type="match status" value="1"/>
</dbReference>
<dbReference type="PANTHER" id="PTHR21087:SF16">
    <property type="entry name" value="SHIKIMATE KINASE 1, CHLOROPLASTIC"/>
    <property type="match status" value="1"/>
</dbReference>
<keyword evidence="2" id="KW-0057">Aromatic amino acid biosynthesis</keyword>
<protein>
    <recommendedName>
        <fullName evidence="4">Shikimate kinase</fullName>
    </recommendedName>
</protein>
<dbReference type="PANTHER" id="PTHR21087">
    <property type="entry name" value="SHIKIMATE KINASE"/>
    <property type="match status" value="1"/>
</dbReference>
<dbReference type="InterPro" id="IPR031322">
    <property type="entry name" value="Shikimate/glucono_kinase"/>
</dbReference>
<name>X1R502_9ZZZZ</name>
<evidence type="ECO:0008006" key="4">
    <source>
        <dbReference type="Google" id="ProtNLM"/>
    </source>
</evidence>
<dbReference type="GO" id="GO:0005829">
    <property type="term" value="C:cytosol"/>
    <property type="evidence" value="ECO:0007669"/>
    <property type="project" value="TreeGrafter"/>
</dbReference>
<comment type="caution">
    <text evidence="3">The sequence shown here is derived from an EMBL/GenBank/DDBJ whole genome shotgun (WGS) entry which is preliminary data.</text>
</comment>
<evidence type="ECO:0000256" key="2">
    <source>
        <dbReference type="ARBA" id="ARBA00023141"/>
    </source>
</evidence>
<reference evidence="3" key="1">
    <citation type="journal article" date="2014" name="Front. Microbiol.">
        <title>High frequency of phylogenetically diverse reductive dehalogenase-homologous genes in deep subseafloor sedimentary metagenomes.</title>
        <authorList>
            <person name="Kawai M."/>
            <person name="Futagami T."/>
            <person name="Toyoda A."/>
            <person name="Takaki Y."/>
            <person name="Nishi S."/>
            <person name="Hori S."/>
            <person name="Arai W."/>
            <person name="Tsubouchi T."/>
            <person name="Morono Y."/>
            <person name="Uchiyama I."/>
            <person name="Ito T."/>
            <person name="Fujiyama A."/>
            <person name="Inagaki F."/>
            <person name="Takami H."/>
        </authorList>
    </citation>
    <scope>NUCLEOTIDE SEQUENCE</scope>
    <source>
        <strain evidence="3">Expedition CK06-06</strain>
    </source>
</reference>